<keyword evidence="1" id="KW-1133">Transmembrane helix</keyword>
<organism evidence="2 3">
    <name type="scientific">Lineolata rhizophorae</name>
    <dbReference type="NCBI Taxonomy" id="578093"/>
    <lineage>
        <taxon>Eukaryota</taxon>
        <taxon>Fungi</taxon>
        <taxon>Dikarya</taxon>
        <taxon>Ascomycota</taxon>
        <taxon>Pezizomycotina</taxon>
        <taxon>Dothideomycetes</taxon>
        <taxon>Dothideomycetes incertae sedis</taxon>
        <taxon>Lineolatales</taxon>
        <taxon>Lineolataceae</taxon>
        <taxon>Lineolata</taxon>
    </lineage>
</organism>
<dbReference type="Proteomes" id="UP000799766">
    <property type="component" value="Unassembled WGS sequence"/>
</dbReference>
<evidence type="ECO:0000256" key="1">
    <source>
        <dbReference type="SAM" id="Phobius"/>
    </source>
</evidence>
<keyword evidence="1" id="KW-0812">Transmembrane</keyword>
<name>A0A6A6NV40_9PEZI</name>
<accession>A0A6A6NV40</accession>
<evidence type="ECO:0000313" key="3">
    <source>
        <dbReference type="Proteomes" id="UP000799766"/>
    </source>
</evidence>
<dbReference type="EMBL" id="MU001686">
    <property type="protein sequence ID" value="KAF2455581.1"/>
    <property type="molecule type" value="Genomic_DNA"/>
</dbReference>
<dbReference type="AlphaFoldDB" id="A0A6A6NV40"/>
<keyword evidence="1" id="KW-0472">Membrane</keyword>
<protein>
    <submittedName>
        <fullName evidence="2">Uncharacterized protein</fullName>
    </submittedName>
</protein>
<feature type="transmembrane region" description="Helical" evidence="1">
    <location>
        <begin position="28"/>
        <end position="49"/>
    </location>
</feature>
<proteinExistence type="predicted"/>
<gene>
    <name evidence="2" type="ORF">BDY21DRAFT_68203</name>
</gene>
<evidence type="ECO:0000313" key="2">
    <source>
        <dbReference type="EMBL" id="KAF2455581.1"/>
    </source>
</evidence>
<keyword evidence="3" id="KW-1185">Reference proteome</keyword>
<sequence>MEFACFAYVGFALFLSIPLQLFEVCPFFFPSMLLFPLWSCMSANSVHVVRTKKNILIQFMLSVKQTS</sequence>
<reference evidence="2" key="1">
    <citation type="journal article" date="2020" name="Stud. Mycol.">
        <title>101 Dothideomycetes genomes: a test case for predicting lifestyles and emergence of pathogens.</title>
        <authorList>
            <person name="Haridas S."/>
            <person name="Albert R."/>
            <person name="Binder M."/>
            <person name="Bloem J."/>
            <person name="Labutti K."/>
            <person name="Salamov A."/>
            <person name="Andreopoulos B."/>
            <person name="Baker S."/>
            <person name="Barry K."/>
            <person name="Bills G."/>
            <person name="Bluhm B."/>
            <person name="Cannon C."/>
            <person name="Castanera R."/>
            <person name="Culley D."/>
            <person name="Daum C."/>
            <person name="Ezra D."/>
            <person name="Gonzalez J."/>
            <person name="Henrissat B."/>
            <person name="Kuo A."/>
            <person name="Liang C."/>
            <person name="Lipzen A."/>
            <person name="Lutzoni F."/>
            <person name="Magnuson J."/>
            <person name="Mondo S."/>
            <person name="Nolan M."/>
            <person name="Ohm R."/>
            <person name="Pangilinan J."/>
            <person name="Park H.-J."/>
            <person name="Ramirez L."/>
            <person name="Alfaro M."/>
            <person name="Sun H."/>
            <person name="Tritt A."/>
            <person name="Yoshinaga Y."/>
            <person name="Zwiers L.-H."/>
            <person name="Turgeon B."/>
            <person name="Goodwin S."/>
            <person name="Spatafora J."/>
            <person name="Crous P."/>
            <person name="Grigoriev I."/>
        </authorList>
    </citation>
    <scope>NUCLEOTIDE SEQUENCE</scope>
    <source>
        <strain evidence="2">ATCC 16933</strain>
    </source>
</reference>